<accession>A0A7X5Y754</accession>
<evidence type="ECO:0000313" key="2">
    <source>
        <dbReference type="EMBL" id="NJC06030.1"/>
    </source>
</evidence>
<proteinExistence type="predicted"/>
<organism evidence="2 3">
    <name type="scientific">Sphingomonas kaistensis</name>
    <dbReference type="NCBI Taxonomy" id="298708"/>
    <lineage>
        <taxon>Bacteria</taxon>
        <taxon>Pseudomonadati</taxon>
        <taxon>Pseudomonadota</taxon>
        <taxon>Alphaproteobacteria</taxon>
        <taxon>Sphingomonadales</taxon>
        <taxon>Sphingomonadaceae</taxon>
        <taxon>Sphingomonas</taxon>
    </lineage>
</organism>
<feature type="region of interest" description="Disordered" evidence="1">
    <location>
        <begin position="93"/>
        <end position="121"/>
    </location>
</feature>
<dbReference type="RefSeq" id="WP_168068966.1">
    <property type="nucleotide sequence ID" value="NZ_JAATJC010000001.1"/>
</dbReference>
<feature type="compositionally biased region" description="Basic and acidic residues" evidence="1">
    <location>
        <begin position="103"/>
        <end position="115"/>
    </location>
</feature>
<dbReference type="EMBL" id="JAATJC010000001">
    <property type="protein sequence ID" value="NJC06030.1"/>
    <property type="molecule type" value="Genomic_DNA"/>
</dbReference>
<sequence>MSGAAKIRIARARGEVDQAKARLMATLEEAKARLAPGRLASNAVQSAKDKSIVVADDAVTAVKDNPGLTAGVATMAALYIARKPLFSAVRGLFRSSEPNAAPHKTDKASRRKAGDMENLNG</sequence>
<gene>
    <name evidence="2" type="ORF">GGQ97_001823</name>
</gene>
<keyword evidence="3" id="KW-1185">Reference proteome</keyword>
<dbReference type="AlphaFoldDB" id="A0A7X5Y754"/>
<evidence type="ECO:0000256" key="1">
    <source>
        <dbReference type="SAM" id="MobiDB-lite"/>
    </source>
</evidence>
<protein>
    <submittedName>
        <fullName evidence="2">ElaB/YqjD/DUF883 family membrane-anchored ribosome-binding protein</fullName>
    </submittedName>
</protein>
<comment type="caution">
    <text evidence="2">The sequence shown here is derived from an EMBL/GenBank/DDBJ whole genome shotgun (WGS) entry which is preliminary data.</text>
</comment>
<reference evidence="2 3" key="1">
    <citation type="submission" date="2020-03" db="EMBL/GenBank/DDBJ databases">
        <title>Genomic Encyclopedia of Type Strains, Phase IV (KMG-IV): sequencing the most valuable type-strain genomes for metagenomic binning, comparative biology and taxonomic classification.</title>
        <authorList>
            <person name="Goeker M."/>
        </authorList>
    </citation>
    <scope>NUCLEOTIDE SEQUENCE [LARGE SCALE GENOMIC DNA]</scope>
    <source>
        <strain evidence="2 3">DSM 16846</strain>
    </source>
</reference>
<name>A0A7X5Y754_9SPHN</name>
<evidence type="ECO:0000313" key="3">
    <source>
        <dbReference type="Proteomes" id="UP000558192"/>
    </source>
</evidence>
<dbReference type="Proteomes" id="UP000558192">
    <property type="component" value="Unassembled WGS sequence"/>
</dbReference>